<dbReference type="PANTHER" id="PTHR47187:SF1">
    <property type="entry name" value="NFATC2-INTERACTING PROTEIN"/>
    <property type="match status" value="1"/>
</dbReference>
<dbReference type="GO" id="GO:0005634">
    <property type="term" value="C:nucleus"/>
    <property type="evidence" value="ECO:0007669"/>
    <property type="project" value="UniProtKB-SubCell"/>
</dbReference>
<dbReference type="Pfam" id="PF11976">
    <property type="entry name" value="Rad60-SLD"/>
    <property type="match status" value="1"/>
</dbReference>
<evidence type="ECO:0000256" key="3">
    <source>
        <dbReference type="SAM" id="MobiDB-lite"/>
    </source>
</evidence>
<name>A0A2R2ML99_LINAN</name>
<dbReference type="InterPro" id="IPR022617">
    <property type="entry name" value="Rad60/SUMO-like_dom"/>
</dbReference>
<reference evidence="6" key="1">
    <citation type="journal article" date="2015" name="Nat. Commun.">
        <title>The Lingula genome provides insights into brachiopod evolution and the origin of phosphate biomineralization.</title>
        <authorList>
            <person name="Luo Y.J."/>
            <person name="Takeuchi T."/>
            <person name="Koyanagi R."/>
            <person name="Yamada L."/>
            <person name="Kanda M."/>
            <person name="Khalturina M."/>
            <person name="Fujie M."/>
            <person name="Yamasaki S.I."/>
            <person name="Endo K."/>
            <person name="Satoh N."/>
        </authorList>
    </citation>
    <scope>NUCLEOTIDE SEQUENCE</scope>
</reference>
<dbReference type="InterPro" id="IPR000626">
    <property type="entry name" value="Ubiquitin-like_dom"/>
</dbReference>
<dbReference type="Gene3D" id="3.10.20.90">
    <property type="entry name" value="Phosphatidylinositol 3-kinase Catalytic Subunit, Chain A, domain 1"/>
    <property type="match status" value="2"/>
</dbReference>
<evidence type="ECO:0000256" key="1">
    <source>
        <dbReference type="ARBA" id="ARBA00004123"/>
    </source>
</evidence>
<gene>
    <name evidence="6" type="primary">LOC106158343</name>
</gene>
<keyword evidence="5" id="KW-1185">Reference proteome</keyword>
<dbReference type="CDD" id="cd01763">
    <property type="entry name" value="Ubl_SUMO_like"/>
    <property type="match status" value="1"/>
</dbReference>
<dbReference type="InterPro" id="IPR052324">
    <property type="entry name" value="NFATC2-Int_DNA_Repair"/>
</dbReference>
<dbReference type="AlphaFoldDB" id="A0A2R2ML99"/>
<dbReference type="SUPFAM" id="SSF54236">
    <property type="entry name" value="Ubiquitin-like"/>
    <property type="match status" value="2"/>
</dbReference>
<dbReference type="InterPro" id="IPR029071">
    <property type="entry name" value="Ubiquitin-like_domsf"/>
</dbReference>
<feature type="compositionally biased region" description="Polar residues" evidence="3">
    <location>
        <begin position="66"/>
        <end position="82"/>
    </location>
</feature>
<comment type="subcellular location">
    <subcellularLocation>
        <location evidence="1">Nucleus</location>
    </subcellularLocation>
</comment>
<dbReference type="GeneID" id="106158343"/>
<reference evidence="6" key="2">
    <citation type="submission" date="2025-08" db="UniProtKB">
        <authorList>
            <consortium name="RefSeq"/>
        </authorList>
    </citation>
    <scope>IDENTIFICATION</scope>
</reference>
<dbReference type="KEGG" id="lak:106158343"/>
<dbReference type="PROSITE" id="PS50053">
    <property type="entry name" value="UBIQUITIN_2"/>
    <property type="match status" value="1"/>
</dbReference>
<feature type="region of interest" description="Disordered" evidence="3">
    <location>
        <begin position="1"/>
        <end position="133"/>
    </location>
</feature>
<evidence type="ECO:0000259" key="4">
    <source>
        <dbReference type="PROSITE" id="PS50053"/>
    </source>
</evidence>
<dbReference type="CDD" id="cd17078">
    <property type="entry name" value="Ubl_SLD1_NFATC2ip"/>
    <property type="match status" value="1"/>
</dbReference>
<organism evidence="5 6">
    <name type="scientific">Lingula anatina</name>
    <name type="common">Brachiopod</name>
    <name type="synonym">Lingula unguis</name>
    <dbReference type="NCBI Taxonomy" id="7574"/>
    <lineage>
        <taxon>Eukaryota</taxon>
        <taxon>Metazoa</taxon>
        <taxon>Spiralia</taxon>
        <taxon>Lophotrochozoa</taxon>
        <taxon>Brachiopoda</taxon>
        <taxon>Linguliformea</taxon>
        <taxon>Lingulata</taxon>
        <taxon>Lingulida</taxon>
        <taxon>Linguloidea</taxon>
        <taxon>Lingulidae</taxon>
        <taxon>Lingula</taxon>
    </lineage>
</organism>
<accession>A0A2R2ML99</accession>
<protein>
    <submittedName>
        <fullName evidence="6">NFATC2-interacting protein</fullName>
    </submittedName>
</protein>
<feature type="compositionally biased region" description="Acidic residues" evidence="3">
    <location>
        <begin position="98"/>
        <end position="107"/>
    </location>
</feature>
<evidence type="ECO:0000313" key="5">
    <source>
        <dbReference type="Proteomes" id="UP000085678"/>
    </source>
</evidence>
<feature type="domain" description="Ubiquitin-like" evidence="4">
    <location>
        <begin position="309"/>
        <end position="381"/>
    </location>
</feature>
<dbReference type="SMART" id="SM00213">
    <property type="entry name" value="UBQ"/>
    <property type="match status" value="2"/>
</dbReference>
<dbReference type="RefSeq" id="XP_023930847.1">
    <property type="nucleotide sequence ID" value="XM_024075079.1"/>
</dbReference>
<dbReference type="InParanoid" id="A0A2R2ML99"/>
<proteinExistence type="predicted"/>
<dbReference type="GO" id="GO:0045944">
    <property type="term" value="P:positive regulation of transcription by RNA polymerase II"/>
    <property type="evidence" value="ECO:0007669"/>
    <property type="project" value="TreeGrafter"/>
</dbReference>
<dbReference type="STRING" id="7574.A0A2R2ML99"/>
<evidence type="ECO:0000313" key="6">
    <source>
        <dbReference type="RefSeq" id="XP_023930847.1"/>
    </source>
</evidence>
<sequence length="381" mass="42425">MDMALNSESSQPLGFEGPADNNRPSEHNSSDDNSSDEESPPAGSRGRGRPRLADLADEDEEGEAGSSPQLTGIYSTRVSTVVQEVKSGKFKPLASSDSDVEDEDEEFLPAKKRRKKEAISPTLLILDSDNDGETDGVQIEEEAQTDDLDIVTLSPSPPPTPPTAIILARPGRNRRNKEVTTALRNLEKASHEFHESLAERSLNESVDLVMESPSENRTMMVKVRSTAGVQRFPLKPNDTFEEIFKKMAEQEGVSVDRVFMVHKDDIEVQPYDTPKSIKLHIADILDFHVRQSGQLEESVSEEVLDGSCIKVKVQGKDRHSVLVITIRKTNPLENLMREYASKMELEWTSLKFQFDGEDIDPKATPEDLDMEDDDCIDAIQS</sequence>
<keyword evidence="2" id="KW-0539">Nucleus</keyword>
<dbReference type="Proteomes" id="UP000085678">
    <property type="component" value="Unplaced"/>
</dbReference>
<evidence type="ECO:0000256" key="2">
    <source>
        <dbReference type="ARBA" id="ARBA00023242"/>
    </source>
</evidence>
<feature type="compositionally biased region" description="Polar residues" evidence="3">
    <location>
        <begin position="1"/>
        <end position="12"/>
    </location>
</feature>
<dbReference type="PANTHER" id="PTHR47187">
    <property type="entry name" value="NFATC2-INTERACTING PROTEIN"/>
    <property type="match status" value="1"/>
</dbReference>
<dbReference type="OrthoDB" id="442921at2759"/>